<evidence type="ECO:0000313" key="7">
    <source>
        <dbReference type="Proteomes" id="UP000001930"/>
    </source>
</evidence>
<keyword evidence="1" id="KW-0805">Transcription regulation</keyword>
<evidence type="ECO:0000313" key="6">
    <source>
        <dbReference type="EMBL" id="ABC39415.1"/>
    </source>
</evidence>
<evidence type="ECO:0000256" key="4">
    <source>
        <dbReference type="SAM" id="MobiDB-lite"/>
    </source>
</evidence>
<dbReference type="SMART" id="SM00354">
    <property type="entry name" value="HTH_LACI"/>
    <property type="match status" value="1"/>
</dbReference>
<keyword evidence="3" id="KW-0804">Transcription</keyword>
<dbReference type="Pfam" id="PF00356">
    <property type="entry name" value="LacI"/>
    <property type="match status" value="1"/>
</dbReference>
<feature type="region of interest" description="Disordered" evidence="4">
    <location>
        <begin position="415"/>
        <end position="434"/>
    </location>
</feature>
<dbReference type="Pfam" id="PF00532">
    <property type="entry name" value="Peripla_BP_1"/>
    <property type="match status" value="1"/>
</dbReference>
<sequence length="434" mass="46964">MRVADGTSACTRPCPRIAFAHRHRPNTDAAACRRSPRPCRIACPPPLMLPTSPPSPAFAAVISSSSTPPIIPSTKTFTRIRLPLMTPTIKDVAALAGFSIATVSRAINAPHTVHPATLEKIRAAIDALRFRPNPLGRQLRSDRTQLIGVVLPTLANPVFAECLQGVDELAAQAGFKLIVMSTEYDSARERHAIETLRAQRVEGLMLTVADADAHPLLDELDHNGPLYVLMHNDTPHRPSVAVDNRRAAYDGVRMLIERGHRRVLMLAGSLDASDRARLRVRGYAQALDEHGLDPLPALELDFNAPALPHAMLAHLSARATRPTALFCSNDWLAMVVIRGLRDARLAVPDDMSVLGFDGLAVGELLAPPLASVATPNREIGRAAWRRLAERIAGTRHAHPALTLPHAVRDGATVAPPREAHDAHDAHDARAPRVA</sequence>
<name>Q2SUQ9_BURTA</name>
<dbReference type="PROSITE" id="PS50932">
    <property type="entry name" value="HTH_LACI_2"/>
    <property type="match status" value="1"/>
</dbReference>
<organism evidence="6 7">
    <name type="scientific">Burkholderia thailandensis (strain ATCC 700388 / DSM 13276 / CCUG 48851 / CIP 106301 / E264)</name>
    <dbReference type="NCBI Taxonomy" id="271848"/>
    <lineage>
        <taxon>Bacteria</taxon>
        <taxon>Pseudomonadati</taxon>
        <taxon>Pseudomonadota</taxon>
        <taxon>Betaproteobacteria</taxon>
        <taxon>Burkholderiales</taxon>
        <taxon>Burkholderiaceae</taxon>
        <taxon>Burkholderia</taxon>
        <taxon>pseudomallei group</taxon>
    </lineage>
</organism>
<dbReference type="Gene3D" id="3.40.50.2300">
    <property type="match status" value="2"/>
</dbReference>
<dbReference type="CDD" id="cd01392">
    <property type="entry name" value="HTH_LacI"/>
    <property type="match status" value="1"/>
</dbReference>
<dbReference type="KEGG" id="bte:BTH_I2828"/>
<accession>Q2SUQ9</accession>
<dbReference type="GO" id="GO:0003700">
    <property type="term" value="F:DNA-binding transcription factor activity"/>
    <property type="evidence" value="ECO:0007669"/>
    <property type="project" value="TreeGrafter"/>
</dbReference>
<dbReference type="PANTHER" id="PTHR30146">
    <property type="entry name" value="LACI-RELATED TRANSCRIPTIONAL REPRESSOR"/>
    <property type="match status" value="1"/>
</dbReference>
<dbReference type="InterPro" id="IPR028082">
    <property type="entry name" value="Peripla_BP_I"/>
</dbReference>
<dbReference type="EMBL" id="CP000086">
    <property type="protein sequence ID" value="ABC39415.1"/>
    <property type="molecule type" value="Genomic_DNA"/>
</dbReference>
<dbReference type="SUPFAM" id="SSF47413">
    <property type="entry name" value="lambda repressor-like DNA-binding domains"/>
    <property type="match status" value="1"/>
</dbReference>
<feature type="compositionally biased region" description="Basic and acidic residues" evidence="4">
    <location>
        <begin position="417"/>
        <end position="434"/>
    </location>
</feature>
<dbReference type="SUPFAM" id="SSF53822">
    <property type="entry name" value="Periplasmic binding protein-like I"/>
    <property type="match status" value="1"/>
</dbReference>
<evidence type="ECO:0000256" key="3">
    <source>
        <dbReference type="ARBA" id="ARBA00023163"/>
    </source>
</evidence>
<keyword evidence="7" id="KW-1185">Reference proteome</keyword>
<dbReference type="PANTHER" id="PTHR30146:SF109">
    <property type="entry name" value="HTH-TYPE TRANSCRIPTIONAL REGULATOR GALS"/>
    <property type="match status" value="1"/>
</dbReference>
<dbReference type="Proteomes" id="UP000001930">
    <property type="component" value="Chromosome I"/>
</dbReference>
<evidence type="ECO:0000256" key="2">
    <source>
        <dbReference type="ARBA" id="ARBA00023125"/>
    </source>
</evidence>
<keyword evidence="2" id="KW-0238">DNA-binding</keyword>
<feature type="domain" description="HTH lacI-type" evidence="5">
    <location>
        <begin position="87"/>
        <end position="141"/>
    </location>
</feature>
<reference evidence="6 7" key="1">
    <citation type="journal article" date="2005" name="BMC Genomics">
        <title>Bacterial genome adaptation to niches: divergence of the potential virulence genes in three Burkholderia species of different survival strategies.</title>
        <authorList>
            <person name="Kim H.S."/>
            <person name="Schell M.A."/>
            <person name="Yu Y."/>
            <person name="Ulrich R.L."/>
            <person name="Sarria S.H."/>
            <person name="Nierman W.C."/>
            <person name="DeShazer D."/>
        </authorList>
    </citation>
    <scope>NUCLEOTIDE SEQUENCE [LARGE SCALE GENOMIC DNA]</scope>
    <source>
        <strain evidence="7">ATCC 700388 / DSM 13276 / CCUG 48851 / CIP 106301 / E264</strain>
    </source>
</reference>
<dbReference type="AlphaFoldDB" id="Q2SUQ9"/>
<evidence type="ECO:0000256" key="1">
    <source>
        <dbReference type="ARBA" id="ARBA00023015"/>
    </source>
</evidence>
<protein>
    <submittedName>
        <fullName evidence="6">Transcriptional regulator, LacI family</fullName>
    </submittedName>
</protein>
<dbReference type="HOGENOM" id="CLU_037628_6_0_4"/>
<dbReference type="InterPro" id="IPR010982">
    <property type="entry name" value="Lambda_DNA-bd_dom_sf"/>
</dbReference>
<dbReference type="GO" id="GO:0000976">
    <property type="term" value="F:transcription cis-regulatory region binding"/>
    <property type="evidence" value="ECO:0007669"/>
    <property type="project" value="TreeGrafter"/>
</dbReference>
<dbReference type="InterPro" id="IPR000843">
    <property type="entry name" value="HTH_LacI"/>
</dbReference>
<dbReference type="Gene3D" id="1.10.260.40">
    <property type="entry name" value="lambda repressor-like DNA-binding domains"/>
    <property type="match status" value="1"/>
</dbReference>
<gene>
    <name evidence="6" type="ordered locus">BTH_I2828</name>
</gene>
<evidence type="ECO:0000259" key="5">
    <source>
        <dbReference type="PROSITE" id="PS50932"/>
    </source>
</evidence>
<proteinExistence type="predicted"/>
<dbReference type="InterPro" id="IPR001761">
    <property type="entry name" value="Peripla_BP/Lac1_sug-bd_dom"/>
</dbReference>